<keyword evidence="3" id="KW-1185">Reference proteome</keyword>
<dbReference type="EMBL" id="JAOVQO010000001">
    <property type="protein sequence ID" value="MCU9846394.1"/>
    <property type="molecule type" value="Genomic_DNA"/>
</dbReference>
<dbReference type="InterPro" id="IPR029063">
    <property type="entry name" value="SAM-dependent_MTases_sf"/>
</dbReference>
<reference evidence="2 3" key="1">
    <citation type="submission" date="2022-10" db="EMBL/GenBank/DDBJ databases">
        <title>Defluviimonas sp. nov., isolated from ocean surface sediments.</title>
        <authorList>
            <person name="He W."/>
            <person name="Wang L."/>
            <person name="Zhang D.-F."/>
        </authorList>
    </citation>
    <scope>NUCLEOTIDE SEQUENCE [LARGE SCALE GENOMIC DNA]</scope>
    <source>
        <strain evidence="2 3">WL0024</strain>
    </source>
</reference>
<keyword evidence="1" id="KW-0175">Coiled coil</keyword>
<dbReference type="InterPro" id="IPR011990">
    <property type="entry name" value="TPR-like_helical_dom_sf"/>
</dbReference>
<protein>
    <recommendedName>
        <fullName evidence="4">Tetratricopeptide repeat-containing protein</fullName>
    </recommendedName>
</protein>
<dbReference type="SUPFAM" id="SSF53335">
    <property type="entry name" value="S-adenosyl-L-methionine-dependent methyltransferases"/>
    <property type="match status" value="1"/>
</dbReference>
<dbReference type="RefSeq" id="WP_263331938.1">
    <property type="nucleotide sequence ID" value="NZ_JAOVQO010000001.1"/>
</dbReference>
<comment type="caution">
    <text evidence="2">The sequence shown here is derived from an EMBL/GenBank/DDBJ whole genome shotgun (WGS) entry which is preliminary data.</text>
</comment>
<dbReference type="SUPFAM" id="SSF48452">
    <property type="entry name" value="TPR-like"/>
    <property type="match status" value="1"/>
</dbReference>
<sequence>MDDLSRFAVRHGTDKFGLHHYTPVYHRLFGHLRNRPVRLLEIGVGGFQDEDRGGHSLAMWRDYFPNGEITSLDIHKKTIDLGPRVKIFQGSQIDEAFLREIQDERGPFDIIIDDGSHRNDHVLESYRILWTGLTPGGYYAIEDLQTAFFPQSGGSIDLTPPNSVGYFADVFEKLGSDRAPAEIRSMVRVHNIVVLQKVGGADECMSITEAEYPLQRVDPNGDWREAFARIPSPGALMIDGSLDGQDLVRRFIEVDHREIAVHFPETKIDPAATEIFAIQRDNDGILVLKAPNDYPSNFKFDAKHHDVSTVLDAMLEAVRQDPEVTNEGISNLAELVASYRSLEEVEDLIDQLEAKDVRTRAALRMRVELARRRDDSDKLSCLLAISLEQFPAEPRFHQLLADHHFRLGKLEAALEAIETSRKAFPRVRQLGILHGRILSAMSRDGEAIAVLRELELTAPDSARIAIGMAKAKVLQKAQRFDEAETCLMNMVDGNRAANHLAYRLLCDIRLDLGRPQDALSAIDQALELAPEVVGYQRIRARISESLKSA</sequence>
<evidence type="ECO:0000313" key="2">
    <source>
        <dbReference type="EMBL" id="MCU9846394.1"/>
    </source>
</evidence>
<name>A0ABT2WY46_9RHOB</name>
<evidence type="ECO:0000256" key="1">
    <source>
        <dbReference type="SAM" id="Coils"/>
    </source>
</evidence>
<dbReference type="Gene3D" id="3.40.50.150">
    <property type="entry name" value="Vaccinia Virus protein VP39"/>
    <property type="match status" value="1"/>
</dbReference>
<gene>
    <name evidence="2" type="ORF">OEZ60_00045</name>
</gene>
<dbReference type="SMART" id="SM00028">
    <property type="entry name" value="TPR"/>
    <property type="match status" value="2"/>
</dbReference>
<dbReference type="Gene3D" id="1.25.40.10">
    <property type="entry name" value="Tetratricopeptide repeat domain"/>
    <property type="match status" value="1"/>
</dbReference>
<proteinExistence type="predicted"/>
<organism evidence="2 3">
    <name type="scientific">Albidovulum salinarum</name>
    <dbReference type="NCBI Taxonomy" id="2984153"/>
    <lineage>
        <taxon>Bacteria</taxon>
        <taxon>Pseudomonadati</taxon>
        <taxon>Pseudomonadota</taxon>
        <taxon>Alphaproteobacteria</taxon>
        <taxon>Rhodobacterales</taxon>
        <taxon>Paracoccaceae</taxon>
        <taxon>Albidovulum</taxon>
    </lineage>
</organism>
<evidence type="ECO:0008006" key="4">
    <source>
        <dbReference type="Google" id="ProtNLM"/>
    </source>
</evidence>
<accession>A0ABT2WY46</accession>
<evidence type="ECO:0000313" key="3">
    <source>
        <dbReference type="Proteomes" id="UP001209535"/>
    </source>
</evidence>
<dbReference type="Proteomes" id="UP001209535">
    <property type="component" value="Unassembled WGS sequence"/>
</dbReference>
<dbReference type="InterPro" id="IPR019734">
    <property type="entry name" value="TPR_rpt"/>
</dbReference>
<feature type="coiled-coil region" evidence="1">
    <location>
        <begin position="335"/>
        <end position="362"/>
    </location>
</feature>